<evidence type="ECO:0000313" key="10">
    <source>
        <dbReference type="EMBL" id="AEV29050.1"/>
    </source>
</evidence>
<dbReference type="OrthoDB" id="367647at2"/>
<dbReference type="EC" id="2.7.7.7" evidence="1"/>
<dbReference type="GO" id="GO:0006261">
    <property type="term" value="P:DNA-templated DNA replication"/>
    <property type="evidence" value="ECO:0007669"/>
    <property type="project" value="TreeGrafter"/>
</dbReference>
<dbReference type="Proteomes" id="UP000005632">
    <property type="component" value="Chromosome"/>
</dbReference>
<evidence type="ECO:0000259" key="9">
    <source>
        <dbReference type="Pfam" id="PF06144"/>
    </source>
</evidence>
<feature type="domain" description="DNA polymerase III delta N-terminal" evidence="9">
    <location>
        <begin position="6"/>
        <end position="114"/>
    </location>
</feature>
<dbReference type="InterPro" id="IPR027417">
    <property type="entry name" value="P-loop_NTPase"/>
</dbReference>
<dbReference type="GO" id="GO:0003887">
    <property type="term" value="F:DNA-directed DNA polymerase activity"/>
    <property type="evidence" value="ECO:0007669"/>
    <property type="project" value="UniProtKB-KW"/>
</dbReference>
<name>G8QT83_SPHPG</name>
<dbReference type="GO" id="GO:0003677">
    <property type="term" value="F:DNA binding"/>
    <property type="evidence" value="ECO:0007669"/>
    <property type="project" value="InterPro"/>
</dbReference>
<dbReference type="HOGENOM" id="CLU_821204_0_0_12"/>
<dbReference type="EMBL" id="CP003155">
    <property type="protein sequence ID" value="AEV29050.1"/>
    <property type="molecule type" value="Genomic_DNA"/>
</dbReference>
<dbReference type="SUPFAM" id="SSF48019">
    <property type="entry name" value="post-AAA+ oligomerization domain-like"/>
    <property type="match status" value="1"/>
</dbReference>
<dbReference type="RefSeq" id="WP_014269899.1">
    <property type="nucleotide sequence ID" value="NC_016633.1"/>
</dbReference>
<accession>G8QT83</accession>
<evidence type="ECO:0000256" key="3">
    <source>
        <dbReference type="ARBA" id="ARBA00022679"/>
    </source>
</evidence>
<evidence type="ECO:0000256" key="1">
    <source>
        <dbReference type="ARBA" id="ARBA00012417"/>
    </source>
</evidence>
<organism evidence="10 11">
    <name type="scientific">Sphaerochaeta pleomorpha (strain ATCC BAA-1885 / DSM 22778 / Grapes)</name>
    <dbReference type="NCBI Taxonomy" id="158190"/>
    <lineage>
        <taxon>Bacteria</taxon>
        <taxon>Pseudomonadati</taxon>
        <taxon>Spirochaetota</taxon>
        <taxon>Spirochaetia</taxon>
        <taxon>Spirochaetales</taxon>
        <taxon>Sphaerochaetaceae</taxon>
        <taxon>Sphaerochaeta</taxon>
    </lineage>
</organism>
<dbReference type="Gene3D" id="3.40.50.300">
    <property type="entry name" value="P-loop containing nucleotide triphosphate hydrolases"/>
    <property type="match status" value="1"/>
</dbReference>
<dbReference type="NCBIfam" id="TIGR01128">
    <property type="entry name" value="holA"/>
    <property type="match status" value="1"/>
</dbReference>
<dbReference type="PANTHER" id="PTHR34388">
    <property type="entry name" value="DNA POLYMERASE III SUBUNIT DELTA"/>
    <property type="match status" value="1"/>
</dbReference>
<dbReference type="InterPro" id="IPR008921">
    <property type="entry name" value="DNA_pol3_clamp-load_cplx_C"/>
</dbReference>
<dbReference type="InterPro" id="IPR010372">
    <property type="entry name" value="DNA_pol3_delta_N"/>
</dbReference>
<dbReference type="Pfam" id="PF06144">
    <property type="entry name" value="DNA_pol3_delta"/>
    <property type="match status" value="1"/>
</dbReference>
<dbReference type="Gene3D" id="1.20.272.10">
    <property type="match status" value="1"/>
</dbReference>
<dbReference type="SUPFAM" id="SSF52540">
    <property type="entry name" value="P-loop containing nucleoside triphosphate hydrolases"/>
    <property type="match status" value="1"/>
</dbReference>
<dbReference type="eggNOG" id="COG1466">
    <property type="taxonomic scope" value="Bacteria"/>
</dbReference>
<keyword evidence="3" id="KW-0808">Transferase</keyword>
<evidence type="ECO:0000256" key="8">
    <source>
        <dbReference type="ARBA" id="ARBA00049244"/>
    </source>
</evidence>
<evidence type="ECO:0000256" key="5">
    <source>
        <dbReference type="ARBA" id="ARBA00022705"/>
    </source>
</evidence>
<dbReference type="GO" id="GO:0009360">
    <property type="term" value="C:DNA polymerase III complex"/>
    <property type="evidence" value="ECO:0007669"/>
    <property type="project" value="InterPro"/>
</dbReference>
<comment type="catalytic activity">
    <reaction evidence="8">
        <text>DNA(n) + a 2'-deoxyribonucleoside 5'-triphosphate = DNA(n+1) + diphosphate</text>
        <dbReference type="Rhea" id="RHEA:22508"/>
        <dbReference type="Rhea" id="RHEA-COMP:17339"/>
        <dbReference type="Rhea" id="RHEA-COMP:17340"/>
        <dbReference type="ChEBI" id="CHEBI:33019"/>
        <dbReference type="ChEBI" id="CHEBI:61560"/>
        <dbReference type="ChEBI" id="CHEBI:173112"/>
        <dbReference type="EC" id="2.7.7.7"/>
    </reaction>
</comment>
<comment type="similarity">
    <text evidence="7">Belongs to the DNA polymerase HolA subunit family.</text>
</comment>
<evidence type="ECO:0000313" key="11">
    <source>
        <dbReference type="Proteomes" id="UP000005632"/>
    </source>
</evidence>
<proteinExistence type="inferred from homology"/>
<keyword evidence="5" id="KW-0235">DNA replication</keyword>
<gene>
    <name evidence="10" type="ordered locus">SpiGrapes_1234</name>
</gene>
<keyword evidence="4" id="KW-0548">Nucleotidyltransferase</keyword>
<evidence type="ECO:0000256" key="6">
    <source>
        <dbReference type="ARBA" id="ARBA00022932"/>
    </source>
</evidence>
<evidence type="ECO:0000256" key="2">
    <source>
        <dbReference type="ARBA" id="ARBA00017703"/>
    </source>
</evidence>
<dbReference type="InterPro" id="IPR005790">
    <property type="entry name" value="DNA_polIII_delta"/>
</dbReference>
<dbReference type="Gene3D" id="1.10.8.60">
    <property type="match status" value="1"/>
</dbReference>
<evidence type="ECO:0000256" key="7">
    <source>
        <dbReference type="ARBA" id="ARBA00034754"/>
    </source>
</evidence>
<dbReference type="STRING" id="158190.SpiGrapes_1234"/>
<reference evidence="10 11" key="1">
    <citation type="submission" date="2011-11" db="EMBL/GenBank/DDBJ databases">
        <title>Complete sequence of Spirochaeta sp. grapes.</title>
        <authorList>
            <consortium name="US DOE Joint Genome Institute"/>
            <person name="Lucas S."/>
            <person name="Han J."/>
            <person name="Lapidus A."/>
            <person name="Cheng J.-F."/>
            <person name="Goodwin L."/>
            <person name="Pitluck S."/>
            <person name="Peters L."/>
            <person name="Ovchinnikova G."/>
            <person name="Munk A.C."/>
            <person name="Detter J.C."/>
            <person name="Han C."/>
            <person name="Tapia R."/>
            <person name="Land M."/>
            <person name="Hauser L."/>
            <person name="Kyrpides N."/>
            <person name="Ivanova N."/>
            <person name="Pagani I."/>
            <person name="Ritalahtilisa K."/>
            <person name="Loeffler F."/>
            <person name="Woyke T."/>
        </authorList>
    </citation>
    <scope>NUCLEOTIDE SEQUENCE [LARGE SCALE GENOMIC DNA]</scope>
    <source>
        <strain evidence="11">ATCC BAA-1885 / DSM 22778 / Grapes</strain>
    </source>
</reference>
<sequence>MIGPSYLLLGPETGEKEQRLKEIRNELRKQIGSDPELHRFYPFETENGEIFAALDNNSLFAEYRLVLLSQAESMSASLTTSIAQYLAHPSTSATLVILSSDTSVSAKIMKAVPKENTKVFYELFDNQKTDWVRNFFRRFGLTITSDAIDLLLDLIENNTQELRTVCTQLAMFWQTGEKKVAIGEDDVEAYIHHSRQEDAFTLFPEIAAGSFKQSIDTLHSILGSGDSGAPILLVSGLLWQFRRLLSIQESIASGKSEYEAFSSASVLGKASSLRNPKDKSTYHTALATYSLEQCRDIITVLSDADISSKEAGNDLVELVLEQMLYQIIIKKGKKTQGIPFASFLQRKGL</sequence>
<dbReference type="AlphaFoldDB" id="G8QT83"/>
<protein>
    <recommendedName>
        <fullName evidence="2">DNA polymerase III subunit delta</fullName>
        <ecNumber evidence="1">2.7.7.7</ecNumber>
    </recommendedName>
</protein>
<dbReference type="KEGG" id="sgp:SpiGrapes_1234"/>
<keyword evidence="6" id="KW-0239">DNA-directed DNA polymerase</keyword>
<dbReference type="PANTHER" id="PTHR34388:SF1">
    <property type="entry name" value="DNA POLYMERASE III SUBUNIT DELTA"/>
    <property type="match status" value="1"/>
</dbReference>
<keyword evidence="11" id="KW-1185">Reference proteome</keyword>
<evidence type="ECO:0000256" key="4">
    <source>
        <dbReference type="ARBA" id="ARBA00022695"/>
    </source>
</evidence>